<feature type="transmembrane region" description="Helical" evidence="1">
    <location>
        <begin position="43"/>
        <end position="63"/>
    </location>
</feature>
<organism evidence="2">
    <name type="scientific">Amblyomma americanum</name>
    <name type="common">Lone star tick</name>
    <dbReference type="NCBI Taxonomy" id="6943"/>
    <lineage>
        <taxon>Eukaryota</taxon>
        <taxon>Metazoa</taxon>
        <taxon>Ecdysozoa</taxon>
        <taxon>Arthropoda</taxon>
        <taxon>Chelicerata</taxon>
        <taxon>Arachnida</taxon>
        <taxon>Acari</taxon>
        <taxon>Parasitiformes</taxon>
        <taxon>Ixodida</taxon>
        <taxon>Ixodoidea</taxon>
        <taxon>Ixodidae</taxon>
        <taxon>Amblyomminae</taxon>
        <taxon>Amblyomma</taxon>
    </lineage>
</organism>
<feature type="transmembrane region" description="Helical" evidence="1">
    <location>
        <begin position="12"/>
        <end position="37"/>
    </location>
</feature>
<reference evidence="2" key="1">
    <citation type="journal article" date="2015" name="PLoS ONE">
        <title>An Insight into the Sialome of the Lone Star Tick, Amblyomma americanum, with a Glimpse on Its Time Dependent Gene Expression.</title>
        <authorList>
            <person name="Karim S."/>
            <person name="Ribeiro J.M."/>
        </authorList>
    </citation>
    <scope>NUCLEOTIDE SEQUENCE</scope>
    <source>
        <tissue evidence="2">Salivary gland</tissue>
    </source>
</reference>
<dbReference type="EMBL" id="GBZX01000822">
    <property type="protein sequence ID" value="JAG91918.1"/>
    <property type="molecule type" value="mRNA"/>
</dbReference>
<dbReference type="AlphaFoldDB" id="A0A0C9SEU5"/>
<keyword evidence="1" id="KW-1133">Transmembrane helix</keyword>
<name>A0A0C9SEU5_AMBAM</name>
<sequence length="117" mass="12659">MQERHMVCFIECWYVLHGAFFTMSEGASCYILCGYFLSGYIKLFILNSQNIPCVSIALLLTFLELSLSRTLDIVSNSACSTPLQVALLPMALLVTCGTPAGSASSSTPRHKVNVGCA</sequence>
<keyword evidence="1" id="KW-0472">Membrane</keyword>
<evidence type="ECO:0000256" key="1">
    <source>
        <dbReference type="SAM" id="Phobius"/>
    </source>
</evidence>
<accession>A0A0C9SEU5</accession>
<evidence type="ECO:0000313" key="2">
    <source>
        <dbReference type="EMBL" id="JAG91918.1"/>
    </source>
</evidence>
<protein>
    <submittedName>
        <fullName evidence="2">Uncharacterized protein</fullName>
    </submittedName>
</protein>
<keyword evidence="1" id="KW-0812">Transmembrane</keyword>
<proteinExistence type="evidence at transcript level"/>